<keyword evidence="2" id="KW-1185">Reference proteome</keyword>
<dbReference type="HOGENOM" id="CLU_2146398_0_0_1"/>
<reference evidence="1 2" key="1">
    <citation type="journal article" date="2012" name="BMC Genomics">
        <title>Sequencing the genome of Marssonina brunnea reveals fungus-poplar co-evolution.</title>
        <authorList>
            <person name="Zhu S."/>
            <person name="Cao Y.-Z."/>
            <person name="Jiang C."/>
            <person name="Tan B.-Y."/>
            <person name="Wang Z."/>
            <person name="Feng S."/>
            <person name="Zhang L."/>
            <person name="Su X.-H."/>
            <person name="Brejova B."/>
            <person name="Vinar T."/>
            <person name="Xu M."/>
            <person name="Wang M.-X."/>
            <person name="Zhang S.-G."/>
            <person name="Huang M.-R."/>
            <person name="Wu R."/>
            <person name="Zhou Y."/>
        </authorList>
    </citation>
    <scope>NUCLEOTIDE SEQUENCE [LARGE SCALE GENOMIC DNA]</scope>
    <source>
        <strain evidence="1 2">MB_m1</strain>
    </source>
</reference>
<dbReference type="OrthoDB" id="10010954at2759"/>
<dbReference type="InParanoid" id="K1WW72"/>
<dbReference type="AlphaFoldDB" id="K1WW72"/>
<name>K1WW72_MARBU</name>
<dbReference type="Proteomes" id="UP000006753">
    <property type="component" value="Unassembled WGS sequence"/>
</dbReference>
<sequence length="112" mass="12718">MYFEEPDVIIEFLLCTVWGAFDIISEFLPRVSIILYRVYPTSISSCARSSWLYQKQGQYIAQENEQRNDLEFGAQREGTDQLQPVAEVGKEGVLPTTVTDVTESDVSNMMAL</sequence>
<dbReference type="KEGG" id="mbe:MBM_05176"/>
<proteinExistence type="predicted"/>
<protein>
    <submittedName>
        <fullName evidence="1">Uncharacterized protein</fullName>
    </submittedName>
</protein>
<evidence type="ECO:0000313" key="1">
    <source>
        <dbReference type="EMBL" id="EKD16707.1"/>
    </source>
</evidence>
<accession>K1WW72</accession>
<dbReference type="EMBL" id="JH921438">
    <property type="protein sequence ID" value="EKD16707.1"/>
    <property type="molecule type" value="Genomic_DNA"/>
</dbReference>
<gene>
    <name evidence="1" type="ORF">MBM_05176</name>
</gene>
<organism evidence="1 2">
    <name type="scientific">Marssonina brunnea f. sp. multigermtubi (strain MB_m1)</name>
    <name type="common">Marssonina leaf spot fungus</name>
    <dbReference type="NCBI Taxonomy" id="1072389"/>
    <lineage>
        <taxon>Eukaryota</taxon>
        <taxon>Fungi</taxon>
        <taxon>Dikarya</taxon>
        <taxon>Ascomycota</taxon>
        <taxon>Pezizomycotina</taxon>
        <taxon>Leotiomycetes</taxon>
        <taxon>Helotiales</taxon>
        <taxon>Drepanopezizaceae</taxon>
        <taxon>Drepanopeziza</taxon>
    </lineage>
</organism>
<evidence type="ECO:0000313" key="2">
    <source>
        <dbReference type="Proteomes" id="UP000006753"/>
    </source>
</evidence>